<evidence type="ECO:0000313" key="2">
    <source>
        <dbReference type="Proteomes" id="UP000623010"/>
    </source>
</evidence>
<dbReference type="Proteomes" id="UP000623010">
    <property type="component" value="Unassembled WGS sequence"/>
</dbReference>
<reference evidence="1" key="1">
    <citation type="journal article" date="2014" name="Int. J. Syst. Evol. Microbiol.">
        <title>Complete genome sequence of Corynebacterium casei LMG S-19264T (=DSM 44701T), isolated from a smear-ripened cheese.</title>
        <authorList>
            <consortium name="US DOE Joint Genome Institute (JGI-PGF)"/>
            <person name="Walter F."/>
            <person name="Albersmeier A."/>
            <person name="Kalinowski J."/>
            <person name="Ruckert C."/>
        </authorList>
    </citation>
    <scope>NUCLEOTIDE SEQUENCE</scope>
    <source>
        <strain evidence="1">JCM 5016</strain>
    </source>
</reference>
<proteinExistence type="predicted"/>
<dbReference type="EMBL" id="BMWH01000020">
    <property type="protein sequence ID" value="GHA00933.1"/>
    <property type="molecule type" value="Genomic_DNA"/>
</dbReference>
<evidence type="ECO:0000313" key="1">
    <source>
        <dbReference type="EMBL" id="GHA00933.1"/>
    </source>
</evidence>
<dbReference type="RefSeq" id="WP_190059296.1">
    <property type="nucleotide sequence ID" value="NZ_BMWH01000020.1"/>
</dbReference>
<reference evidence="1" key="2">
    <citation type="submission" date="2020-09" db="EMBL/GenBank/DDBJ databases">
        <authorList>
            <person name="Sun Q."/>
            <person name="Ohkuma M."/>
        </authorList>
    </citation>
    <scope>NUCLEOTIDE SEQUENCE</scope>
    <source>
        <strain evidence="1">JCM 5016</strain>
    </source>
</reference>
<name>A0A918RJ78_9ACTN</name>
<comment type="caution">
    <text evidence="1">The sequence shown here is derived from an EMBL/GenBank/DDBJ whole genome shotgun (WGS) entry which is preliminary data.</text>
</comment>
<organism evidence="1 2">
    <name type="scientific">Streptomyces echinoruber</name>
    <dbReference type="NCBI Taxonomy" id="68898"/>
    <lineage>
        <taxon>Bacteria</taxon>
        <taxon>Bacillati</taxon>
        <taxon>Actinomycetota</taxon>
        <taxon>Actinomycetes</taxon>
        <taxon>Kitasatosporales</taxon>
        <taxon>Streptomycetaceae</taxon>
        <taxon>Streptomyces</taxon>
    </lineage>
</organism>
<sequence>MPGRICRTVDEAFQAGWNESCDHGTDPGECPQCSLTDGEIARLVILLSPMATREPPIQAAA</sequence>
<gene>
    <name evidence="1" type="ORF">GCM10010389_45280</name>
</gene>
<accession>A0A918RJ78</accession>
<dbReference type="AlphaFoldDB" id="A0A918RJ78"/>
<keyword evidence="2" id="KW-1185">Reference proteome</keyword>
<protein>
    <submittedName>
        <fullName evidence="1">Uncharacterized protein</fullName>
    </submittedName>
</protein>